<dbReference type="GO" id="GO:0060236">
    <property type="term" value="P:regulation of mitotic spindle organization"/>
    <property type="evidence" value="ECO:0007669"/>
    <property type="project" value="TreeGrafter"/>
</dbReference>
<dbReference type="AlphaFoldDB" id="A0A9P0H523"/>
<dbReference type="GO" id="GO:0005737">
    <property type="term" value="C:cytoplasm"/>
    <property type="evidence" value="ECO:0007669"/>
    <property type="project" value="TreeGrafter"/>
</dbReference>
<dbReference type="GO" id="GO:0005634">
    <property type="term" value="C:nucleus"/>
    <property type="evidence" value="ECO:0007669"/>
    <property type="project" value="TreeGrafter"/>
</dbReference>
<organism evidence="6 7">
    <name type="scientific">Nezara viridula</name>
    <name type="common">Southern green stink bug</name>
    <name type="synonym">Cimex viridulus</name>
    <dbReference type="NCBI Taxonomy" id="85310"/>
    <lineage>
        <taxon>Eukaryota</taxon>
        <taxon>Metazoa</taxon>
        <taxon>Ecdysozoa</taxon>
        <taxon>Arthropoda</taxon>
        <taxon>Hexapoda</taxon>
        <taxon>Insecta</taxon>
        <taxon>Pterygota</taxon>
        <taxon>Neoptera</taxon>
        <taxon>Paraneoptera</taxon>
        <taxon>Hemiptera</taxon>
        <taxon>Heteroptera</taxon>
        <taxon>Panheteroptera</taxon>
        <taxon>Pentatomomorpha</taxon>
        <taxon>Pentatomoidea</taxon>
        <taxon>Pentatomidae</taxon>
        <taxon>Pentatominae</taxon>
        <taxon>Nezara</taxon>
    </lineage>
</organism>
<sequence>MDMSVDESVVTSFSKETPTRYKDPRNTLLYAAQRGMFEKHTKSPCGFSLLPKYRNSLTPGRKVYNPFKTNVDLLEGHTCSPTVFKKTDSPENGDFTWSIDDISRINPAPIDSPIDLPEEHFDEKMEIKAQQAIERYFSFKHDIVSPAGAPGNWCSPIPGTPASSSTPCNSRSHKPVDACTQTRLSLPPILPPEVEAALKPYFRNDDEADISDECNLSNSTLRRKLFFNKEEESLSPVKKVCYDFGSESDINMKVSRLDWTMNNNSEALSSPDISPIKYQPEPMGVTGTSNEEGIFTSTIISGSQDTGYSTMEQWRSSVNIDSNSN</sequence>
<dbReference type="Proteomes" id="UP001152798">
    <property type="component" value="Chromosome 3"/>
</dbReference>
<keyword evidence="4" id="KW-0498">Mitosis</keyword>
<dbReference type="InterPro" id="IPR023252">
    <property type="entry name" value="Aurora_borealis_protein"/>
</dbReference>
<evidence type="ECO:0000313" key="6">
    <source>
        <dbReference type="EMBL" id="CAH1395572.1"/>
    </source>
</evidence>
<dbReference type="GO" id="GO:0051301">
    <property type="term" value="P:cell division"/>
    <property type="evidence" value="ECO:0007669"/>
    <property type="project" value="UniProtKB-KW"/>
</dbReference>
<accession>A0A9P0H523</accession>
<gene>
    <name evidence="6" type="ORF">NEZAVI_LOCUS5822</name>
</gene>
<dbReference type="OrthoDB" id="10020858at2759"/>
<evidence type="ECO:0000256" key="2">
    <source>
        <dbReference type="ARBA" id="ARBA00020055"/>
    </source>
</evidence>
<protein>
    <recommendedName>
        <fullName evidence="2">Protein aurora borealis</fullName>
    </recommendedName>
</protein>
<reference evidence="6" key="1">
    <citation type="submission" date="2022-01" db="EMBL/GenBank/DDBJ databases">
        <authorList>
            <person name="King R."/>
        </authorList>
    </citation>
    <scope>NUCLEOTIDE SEQUENCE</scope>
</reference>
<keyword evidence="5" id="KW-0131">Cell cycle</keyword>
<dbReference type="PRINTS" id="PR02038">
    <property type="entry name" value="AURORABORA"/>
</dbReference>
<dbReference type="EMBL" id="OV725079">
    <property type="protein sequence ID" value="CAH1395572.1"/>
    <property type="molecule type" value="Genomic_DNA"/>
</dbReference>
<dbReference type="GO" id="GO:0007088">
    <property type="term" value="P:regulation of mitotic nuclear division"/>
    <property type="evidence" value="ECO:0007669"/>
    <property type="project" value="TreeGrafter"/>
</dbReference>
<dbReference type="GO" id="GO:0019901">
    <property type="term" value="F:protein kinase binding"/>
    <property type="evidence" value="ECO:0007669"/>
    <property type="project" value="TreeGrafter"/>
</dbReference>
<dbReference type="PANTHER" id="PTHR14728">
    <property type="entry name" value="PROTEIN AURORA BOREALIS"/>
    <property type="match status" value="1"/>
</dbReference>
<dbReference type="PANTHER" id="PTHR14728:SF2">
    <property type="entry name" value="PROTEIN AURORA BOREALIS"/>
    <property type="match status" value="1"/>
</dbReference>
<dbReference type="Pfam" id="PF15280">
    <property type="entry name" value="BORA_N"/>
    <property type="match status" value="1"/>
</dbReference>
<name>A0A9P0H523_NEZVI</name>
<evidence type="ECO:0000256" key="3">
    <source>
        <dbReference type="ARBA" id="ARBA00022618"/>
    </source>
</evidence>
<evidence type="ECO:0000313" key="7">
    <source>
        <dbReference type="Proteomes" id="UP001152798"/>
    </source>
</evidence>
<evidence type="ECO:0000256" key="1">
    <source>
        <dbReference type="ARBA" id="ARBA00010963"/>
    </source>
</evidence>
<comment type="similarity">
    <text evidence="1">Belongs to the BORA family.</text>
</comment>
<evidence type="ECO:0000256" key="5">
    <source>
        <dbReference type="ARBA" id="ARBA00023306"/>
    </source>
</evidence>
<proteinExistence type="inferred from homology"/>
<keyword evidence="3" id="KW-0132">Cell division</keyword>
<evidence type="ECO:0000256" key="4">
    <source>
        <dbReference type="ARBA" id="ARBA00022776"/>
    </source>
</evidence>
<keyword evidence="7" id="KW-1185">Reference proteome</keyword>